<evidence type="ECO:0000313" key="12">
    <source>
        <dbReference type="EMBL" id="KXJ87725.1"/>
    </source>
</evidence>
<feature type="chain" id="PRO_5007293042" description="mannan endo-1,6-alpha-mannosidase" evidence="11">
    <location>
        <begin position="26"/>
        <end position="523"/>
    </location>
</feature>
<keyword evidence="6 12" id="KW-0378">Hydrolase</keyword>
<dbReference type="InterPro" id="IPR008928">
    <property type="entry name" value="6-hairpin_glycosidase_sf"/>
</dbReference>
<dbReference type="OrthoDB" id="4187847at2759"/>
<dbReference type="STRING" id="196109.A0A136IS54"/>
<dbReference type="InterPro" id="IPR005198">
    <property type="entry name" value="Glyco_hydro_76"/>
</dbReference>
<reference evidence="13" key="1">
    <citation type="submission" date="2016-02" db="EMBL/GenBank/DDBJ databases">
        <title>Draft genome sequence of Microdochium bolleyi, a fungal endophyte of beachgrass.</title>
        <authorList>
            <consortium name="DOE Joint Genome Institute"/>
            <person name="David A.S."/>
            <person name="May G."/>
            <person name="Haridas S."/>
            <person name="Lim J."/>
            <person name="Wang M."/>
            <person name="Labutti K."/>
            <person name="Lipzen A."/>
            <person name="Barry K."/>
            <person name="Grigoriev I.V."/>
        </authorList>
    </citation>
    <scope>NUCLEOTIDE SEQUENCE [LARGE SCALE GENOMIC DNA]</scope>
    <source>
        <strain evidence="13">J235TASD1</strain>
    </source>
</reference>
<keyword evidence="7" id="KW-0472">Membrane</keyword>
<dbReference type="AlphaFoldDB" id="A0A136IS54"/>
<keyword evidence="5 11" id="KW-0732">Signal</keyword>
<dbReference type="PANTHER" id="PTHR12145:SF36">
    <property type="entry name" value="MANNAN ENDO-1,6-ALPHA-MANNOSIDASE DCW1"/>
    <property type="match status" value="1"/>
</dbReference>
<dbReference type="GO" id="GO:0008496">
    <property type="term" value="F:mannan endo-1,6-alpha-mannosidase activity"/>
    <property type="evidence" value="ECO:0007669"/>
    <property type="project" value="UniProtKB-EC"/>
</dbReference>
<evidence type="ECO:0000256" key="4">
    <source>
        <dbReference type="ARBA" id="ARBA00012350"/>
    </source>
</evidence>
<feature type="region of interest" description="Disordered" evidence="10">
    <location>
        <begin position="409"/>
        <end position="446"/>
    </location>
</feature>
<dbReference type="SUPFAM" id="SSF48208">
    <property type="entry name" value="Six-hairpin glycosidases"/>
    <property type="match status" value="1"/>
</dbReference>
<feature type="compositionally biased region" description="Gly residues" evidence="10">
    <location>
        <begin position="486"/>
        <end position="497"/>
    </location>
</feature>
<dbReference type="PANTHER" id="PTHR12145">
    <property type="entry name" value="MANNAN ENDO-1,6-ALPHA-MANNOSIDASE DCW1"/>
    <property type="match status" value="1"/>
</dbReference>
<feature type="compositionally biased region" description="Basic residues" evidence="10">
    <location>
        <begin position="510"/>
        <end position="523"/>
    </location>
</feature>
<evidence type="ECO:0000256" key="8">
    <source>
        <dbReference type="ARBA" id="ARBA00023180"/>
    </source>
</evidence>
<keyword evidence="9" id="KW-0326">Glycosidase</keyword>
<name>A0A136IS54_9PEZI</name>
<dbReference type="GO" id="GO:0009272">
    <property type="term" value="P:fungal-type cell wall biogenesis"/>
    <property type="evidence" value="ECO:0007669"/>
    <property type="project" value="TreeGrafter"/>
</dbReference>
<evidence type="ECO:0000256" key="9">
    <source>
        <dbReference type="ARBA" id="ARBA00023295"/>
    </source>
</evidence>
<feature type="region of interest" description="Disordered" evidence="10">
    <location>
        <begin position="479"/>
        <end position="523"/>
    </location>
</feature>
<comment type="catalytic activity">
    <reaction evidence="1">
        <text>Random hydrolysis of (1-&gt;6)-alpha-D-mannosidic linkages in unbranched (1-&gt;6)-mannans.</text>
        <dbReference type="EC" id="3.2.1.101"/>
    </reaction>
</comment>
<comment type="subcellular location">
    <subcellularLocation>
        <location evidence="2">Endomembrane system</location>
    </subcellularLocation>
</comment>
<evidence type="ECO:0000313" key="13">
    <source>
        <dbReference type="Proteomes" id="UP000070501"/>
    </source>
</evidence>
<dbReference type="FunFam" id="1.50.10.20:FF:000006">
    <property type="entry name" value="Mannan endo-1,6-alpha-mannosidase"/>
    <property type="match status" value="1"/>
</dbReference>
<keyword evidence="13" id="KW-1185">Reference proteome</keyword>
<dbReference type="Gene3D" id="1.50.10.20">
    <property type="match status" value="1"/>
</dbReference>
<dbReference type="Pfam" id="PF03663">
    <property type="entry name" value="Glyco_hydro_76"/>
    <property type="match status" value="1"/>
</dbReference>
<dbReference type="EC" id="3.2.1.101" evidence="4"/>
<organism evidence="12 13">
    <name type="scientific">Microdochium bolleyi</name>
    <dbReference type="NCBI Taxonomy" id="196109"/>
    <lineage>
        <taxon>Eukaryota</taxon>
        <taxon>Fungi</taxon>
        <taxon>Dikarya</taxon>
        <taxon>Ascomycota</taxon>
        <taxon>Pezizomycotina</taxon>
        <taxon>Sordariomycetes</taxon>
        <taxon>Xylariomycetidae</taxon>
        <taxon>Xylariales</taxon>
        <taxon>Microdochiaceae</taxon>
        <taxon>Microdochium</taxon>
    </lineage>
</organism>
<evidence type="ECO:0000256" key="10">
    <source>
        <dbReference type="SAM" id="MobiDB-lite"/>
    </source>
</evidence>
<evidence type="ECO:0000256" key="3">
    <source>
        <dbReference type="ARBA" id="ARBA00009699"/>
    </source>
</evidence>
<dbReference type="InParanoid" id="A0A136IS54"/>
<dbReference type="Proteomes" id="UP000070501">
    <property type="component" value="Unassembled WGS sequence"/>
</dbReference>
<evidence type="ECO:0000256" key="11">
    <source>
        <dbReference type="SAM" id="SignalP"/>
    </source>
</evidence>
<comment type="similarity">
    <text evidence="3">Belongs to the glycosyl hydrolase 76 family.</text>
</comment>
<dbReference type="GO" id="GO:0016052">
    <property type="term" value="P:carbohydrate catabolic process"/>
    <property type="evidence" value="ECO:0007669"/>
    <property type="project" value="InterPro"/>
</dbReference>
<evidence type="ECO:0000256" key="6">
    <source>
        <dbReference type="ARBA" id="ARBA00022801"/>
    </source>
</evidence>
<dbReference type="InterPro" id="IPR014480">
    <property type="entry name" value="Mannan-1_6-alpha_mannosidase"/>
</dbReference>
<evidence type="ECO:0000256" key="7">
    <source>
        <dbReference type="ARBA" id="ARBA00023136"/>
    </source>
</evidence>
<proteinExistence type="inferred from homology"/>
<sequence>MARLSTRSCAVACMLLSAIAEQAAAAAYYKIDNANNIKISAKTLAYDLMLNYKGNQSGNTPGILPGPPPAGPYYWWEGGAMWGAMMDYWHYTGDATYNDVVTQGMLWQTGPNNDYMPPNWTASLGNDDQAFWGMAALQAAEQNFPNPPKGSPGWLALAQAVFNTQAEPDRHDNTCGGGLRWQIPWYNNGYDYKNSIANGCFFNLGARLARYLNNQTCAKWADDTWNWMEGVGLISADNRVFDGAHVGSNCTDINKAQFSYNNAILLLGAAHMYNWTSENNNADPNSTPKLWKTRITNLLNGTVRDFFPQNIAYEASCEPIMSCTTDMLAFKGFTARWLTQMAQLAPFTASTILPILQDSAEAAVKQCTGGATGRQCGFQWITGKFDNSVGAGQTMNVLGAVSALLATQGGGNPAPPLTENTGGTSPSDPSAGATSEHLSDPASSEVVVTTGDKAGAGVVTVVFIALVAVMFGFMSSEWGGSPRSSGGSGGSGDGGMMTGANGAYNEKSRAPVRLKKMLPTHLT</sequence>
<protein>
    <recommendedName>
        <fullName evidence="4">mannan endo-1,6-alpha-mannosidase</fullName>
        <ecNumber evidence="4">3.2.1.101</ecNumber>
    </recommendedName>
</protein>
<feature type="compositionally biased region" description="Polar residues" evidence="10">
    <location>
        <begin position="418"/>
        <end position="428"/>
    </location>
</feature>
<keyword evidence="8" id="KW-0325">Glycoprotein</keyword>
<evidence type="ECO:0000256" key="5">
    <source>
        <dbReference type="ARBA" id="ARBA00022729"/>
    </source>
</evidence>
<accession>A0A136IS54</accession>
<evidence type="ECO:0000256" key="2">
    <source>
        <dbReference type="ARBA" id="ARBA00004308"/>
    </source>
</evidence>
<gene>
    <name evidence="12" type="ORF">Micbo1qcDRAFT_190184</name>
</gene>
<evidence type="ECO:0000256" key="1">
    <source>
        <dbReference type="ARBA" id="ARBA00001452"/>
    </source>
</evidence>
<dbReference type="EMBL" id="KQ964261">
    <property type="protein sequence ID" value="KXJ87725.1"/>
    <property type="molecule type" value="Genomic_DNA"/>
</dbReference>
<dbReference type="GO" id="GO:0012505">
    <property type="term" value="C:endomembrane system"/>
    <property type="evidence" value="ECO:0007669"/>
    <property type="project" value="UniProtKB-SubCell"/>
</dbReference>
<feature type="signal peptide" evidence="11">
    <location>
        <begin position="1"/>
        <end position="25"/>
    </location>
</feature>